<comment type="similarity">
    <text evidence="1 3">Belongs to the short-chain dehydrogenases/reductases (SDR) family.</text>
</comment>
<dbReference type="FunFam" id="3.40.50.720:FF:000074">
    <property type="entry name" value="Retinol dehydrogenase type 1"/>
    <property type="match status" value="1"/>
</dbReference>
<dbReference type="PRINTS" id="PR00080">
    <property type="entry name" value="SDRFAMILY"/>
</dbReference>
<keyword evidence="2" id="KW-0560">Oxidoreductase</keyword>
<accession>A0A7K9SME7</accession>
<dbReference type="PANTHER" id="PTHR43313">
    <property type="entry name" value="SHORT-CHAIN DEHYDROGENASE/REDUCTASE FAMILY 9C"/>
    <property type="match status" value="1"/>
</dbReference>
<evidence type="ECO:0000313" key="6">
    <source>
        <dbReference type="Proteomes" id="UP000566440"/>
    </source>
</evidence>
<evidence type="ECO:0000313" key="5">
    <source>
        <dbReference type="EMBL" id="NXI36661.1"/>
    </source>
</evidence>
<dbReference type="InterPro" id="IPR036291">
    <property type="entry name" value="NAD(P)-bd_dom_sf"/>
</dbReference>
<evidence type="ECO:0000256" key="4">
    <source>
        <dbReference type="SAM" id="SignalP"/>
    </source>
</evidence>
<dbReference type="EMBL" id="VWZX01001804">
    <property type="protein sequence ID" value="NXI36661.1"/>
    <property type="molecule type" value="Genomic_DNA"/>
</dbReference>
<dbReference type="AlphaFoldDB" id="A0A7K9SME7"/>
<dbReference type="InterPro" id="IPR020904">
    <property type="entry name" value="Sc_DH/Rdtase_CS"/>
</dbReference>
<dbReference type="GO" id="GO:0016491">
    <property type="term" value="F:oxidoreductase activity"/>
    <property type="evidence" value="ECO:0007669"/>
    <property type="project" value="UniProtKB-KW"/>
</dbReference>
<keyword evidence="4" id="KW-0732">Signal</keyword>
<gene>
    <name evidence="5" type="primary">Rdh7</name>
    <name evidence="5" type="ORF">GALDEA_R05131</name>
</gene>
<dbReference type="PRINTS" id="PR00081">
    <property type="entry name" value="GDHRDH"/>
</dbReference>
<reference evidence="5 6" key="1">
    <citation type="submission" date="2019-09" db="EMBL/GenBank/DDBJ databases">
        <title>Bird 10,000 Genomes (B10K) Project - Family phase.</title>
        <authorList>
            <person name="Zhang G."/>
        </authorList>
    </citation>
    <scope>NUCLEOTIDE SEQUENCE [LARGE SCALE GENOMIC DNA]</scope>
    <source>
        <strain evidence="5">B10K-DU-001-62</strain>
        <tissue evidence="5">Muscle</tissue>
    </source>
</reference>
<dbReference type="InterPro" id="IPR002347">
    <property type="entry name" value="SDR_fam"/>
</dbReference>
<name>A0A7K9SME7_9PICI</name>
<keyword evidence="6" id="KW-1185">Reference proteome</keyword>
<evidence type="ECO:0000256" key="1">
    <source>
        <dbReference type="ARBA" id="ARBA00006484"/>
    </source>
</evidence>
<dbReference type="GO" id="GO:0008202">
    <property type="term" value="P:steroid metabolic process"/>
    <property type="evidence" value="ECO:0007669"/>
    <property type="project" value="TreeGrafter"/>
</dbReference>
<feature type="chain" id="PRO_5029520293" evidence="4">
    <location>
        <begin position="20"/>
        <end position="311"/>
    </location>
</feature>
<dbReference type="Gene3D" id="3.40.50.720">
    <property type="entry name" value="NAD(P)-binding Rossmann-like Domain"/>
    <property type="match status" value="1"/>
</dbReference>
<sequence>MWLCLAVLAGLYLLWRWHRERQIVPRLLEKYVLITGCDSGFGNLLARQLDMRGLQVLAACLTEAGAARLRADASPRLQTILLDVTSSQSIAATTAWVRERVGNRGLWGLVNNAGIGVPLSPVEWLNKDDFVKVLDVNLVGLIEVTVSLLPLLCQAQGRVVNVASVMGCIAIFSGGYCISKFGVEAFSDSLRCEMCPFGVEVSIIEPGCFQTRMTEPAGVMNSLQHLWEQLPPGTQAVYGHHYLETYVKAAVVVHRLGSTRLSQVTDVIEHALLARFLRSRYSAGWDAWLLFLPLSYCPSWLTDALMSLIQP</sequence>
<organism evidence="5 6">
    <name type="scientific">Galbula dea</name>
    <dbReference type="NCBI Taxonomy" id="1109041"/>
    <lineage>
        <taxon>Eukaryota</taxon>
        <taxon>Metazoa</taxon>
        <taxon>Chordata</taxon>
        <taxon>Craniata</taxon>
        <taxon>Vertebrata</taxon>
        <taxon>Euteleostomi</taxon>
        <taxon>Archelosauria</taxon>
        <taxon>Archosauria</taxon>
        <taxon>Dinosauria</taxon>
        <taxon>Saurischia</taxon>
        <taxon>Theropoda</taxon>
        <taxon>Coelurosauria</taxon>
        <taxon>Aves</taxon>
        <taxon>Neognathae</taxon>
        <taxon>Neoaves</taxon>
        <taxon>Telluraves</taxon>
        <taxon>Coraciimorphae</taxon>
        <taxon>Piciformes</taxon>
        <taxon>Galbulidae</taxon>
        <taxon>Galbula</taxon>
    </lineage>
</organism>
<dbReference type="PROSITE" id="PS00061">
    <property type="entry name" value="ADH_SHORT"/>
    <property type="match status" value="1"/>
</dbReference>
<dbReference type="Proteomes" id="UP000566440">
    <property type="component" value="Unassembled WGS sequence"/>
</dbReference>
<dbReference type="OrthoDB" id="5296at2759"/>
<evidence type="ECO:0000256" key="3">
    <source>
        <dbReference type="RuleBase" id="RU000363"/>
    </source>
</evidence>
<proteinExistence type="inferred from homology"/>
<comment type="caution">
    <text evidence="5">The sequence shown here is derived from an EMBL/GenBank/DDBJ whole genome shotgun (WGS) entry which is preliminary data.</text>
</comment>
<dbReference type="PANTHER" id="PTHR43313:SF11">
    <property type="entry name" value="RETINOL DEHYDROGENASE 16"/>
    <property type="match status" value="1"/>
</dbReference>
<dbReference type="Pfam" id="PF00106">
    <property type="entry name" value="adh_short"/>
    <property type="match status" value="1"/>
</dbReference>
<evidence type="ECO:0000256" key="2">
    <source>
        <dbReference type="ARBA" id="ARBA00023002"/>
    </source>
</evidence>
<protein>
    <submittedName>
        <fullName evidence="5">RDH7 dehydrogenase</fullName>
    </submittedName>
</protein>
<dbReference type="SUPFAM" id="SSF51735">
    <property type="entry name" value="NAD(P)-binding Rossmann-fold domains"/>
    <property type="match status" value="1"/>
</dbReference>
<feature type="signal peptide" evidence="4">
    <location>
        <begin position="1"/>
        <end position="19"/>
    </location>
</feature>
<feature type="non-terminal residue" evidence="5">
    <location>
        <position position="311"/>
    </location>
</feature>
<feature type="non-terminal residue" evidence="5">
    <location>
        <position position="1"/>
    </location>
</feature>